<dbReference type="Pfam" id="PF00919">
    <property type="entry name" value="UPF0004"/>
    <property type="match status" value="1"/>
</dbReference>
<keyword evidence="5" id="KW-0479">Metal-binding</keyword>
<dbReference type="SMART" id="SM00729">
    <property type="entry name" value="Elp3"/>
    <property type="match status" value="1"/>
</dbReference>
<dbReference type="Proteomes" id="UP000317894">
    <property type="component" value="Unassembled WGS sequence"/>
</dbReference>
<dbReference type="Pfam" id="PF04055">
    <property type="entry name" value="Radical_SAM"/>
    <property type="match status" value="1"/>
</dbReference>
<dbReference type="EMBL" id="VJWA01000001">
    <property type="protein sequence ID" value="TRW17291.1"/>
    <property type="molecule type" value="Genomic_DNA"/>
</dbReference>
<keyword evidence="2" id="KW-0004">4Fe-4S</keyword>
<evidence type="ECO:0000256" key="2">
    <source>
        <dbReference type="ARBA" id="ARBA00022485"/>
    </source>
</evidence>
<keyword evidence="7" id="KW-0411">Iron-sulfur</keyword>
<evidence type="ECO:0000256" key="3">
    <source>
        <dbReference type="ARBA" id="ARBA00022679"/>
    </source>
</evidence>
<dbReference type="SFLD" id="SFLDS00029">
    <property type="entry name" value="Radical_SAM"/>
    <property type="match status" value="1"/>
</dbReference>
<dbReference type="InterPro" id="IPR023404">
    <property type="entry name" value="rSAM_horseshoe"/>
</dbReference>
<dbReference type="PANTHER" id="PTHR11918">
    <property type="entry name" value="RADICAL SAM PROTEINS"/>
    <property type="match status" value="1"/>
</dbReference>
<evidence type="ECO:0000313" key="10">
    <source>
        <dbReference type="EMBL" id="TRW17291.1"/>
    </source>
</evidence>
<dbReference type="SFLD" id="SFLDG01082">
    <property type="entry name" value="B12-binding_domain_containing"/>
    <property type="match status" value="1"/>
</dbReference>
<evidence type="ECO:0000256" key="7">
    <source>
        <dbReference type="ARBA" id="ARBA00023014"/>
    </source>
</evidence>
<dbReference type="CDD" id="cd01335">
    <property type="entry name" value="Radical_SAM"/>
    <property type="match status" value="1"/>
</dbReference>
<evidence type="ECO:0000256" key="6">
    <source>
        <dbReference type="ARBA" id="ARBA00023004"/>
    </source>
</evidence>
<dbReference type="InterPro" id="IPR006638">
    <property type="entry name" value="Elp3/MiaA/NifB-like_rSAM"/>
</dbReference>
<feature type="domain" description="Radical SAM core" evidence="9">
    <location>
        <begin position="129"/>
        <end position="355"/>
    </location>
</feature>
<dbReference type="InterPro" id="IPR007197">
    <property type="entry name" value="rSAM"/>
</dbReference>
<dbReference type="NCBIfam" id="TIGR00089">
    <property type="entry name" value="MiaB/RimO family radical SAM methylthiotransferase"/>
    <property type="match status" value="1"/>
</dbReference>
<evidence type="ECO:0000256" key="1">
    <source>
        <dbReference type="ARBA" id="ARBA00001966"/>
    </source>
</evidence>
<keyword evidence="4" id="KW-0949">S-adenosyl-L-methionine</keyword>
<accession>A0A552UGG5</accession>
<dbReference type="InterPro" id="IPR058240">
    <property type="entry name" value="rSAM_sf"/>
</dbReference>
<evidence type="ECO:0000256" key="5">
    <source>
        <dbReference type="ARBA" id="ARBA00022723"/>
    </source>
</evidence>
<dbReference type="GO" id="GO:0051539">
    <property type="term" value="F:4 iron, 4 sulfur cluster binding"/>
    <property type="evidence" value="ECO:0007669"/>
    <property type="project" value="UniProtKB-KW"/>
</dbReference>
<dbReference type="InterPro" id="IPR013848">
    <property type="entry name" value="Methylthiotransferase_N"/>
</dbReference>
<dbReference type="Gene3D" id="3.80.30.20">
    <property type="entry name" value="tm_1862 like domain"/>
    <property type="match status" value="1"/>
</dbReference>
<dbReference type="Gene3D" id="3.40.50.12160">
    <property type="entry name" value="Methylthiotransferase, N-terminal domain"/>
    <property type="match status" value="1"/>
</dbReference>
<dbReference type="PANTHER" id="PTHR11918:SF45">
    <property type="entry name" value="THREONYLCARBAMOYLADENOSINE TRNA METHYLTHIOTRANSFERASE"/>
    <property type="match status" value="1"/>
</dbReference>
<keyword evidence="11" id="KW-1185">Reference proteome</keyword>
<organism evidence="10 11">
    <name type="scientific">Glacieibacterium frigidum</name>
    <dbReference type="NCBI Taxonomy" id="2593303"/>
    <lineage>
        <taxon>Bacteria</taxon>
        <taxon>Pseudomonadati</taxon>
        <taxon>Pseudomonadota</taxon>
        <taxon>Alphaproteobacteria</taxon>
        <taxon>Sphingomonadales</taxon>
        <taxon>Sphingosinicellaceae</taxon>
        <taxon>Glacieibacterium</taxon>
    </lineage>
</organism>
<proteinExistence type="predicted"/>
<dbReference type="PROSITE" id="PS51449">
    <property type="entry name" value="MTTASE_N"/>
    <property type="match status" value="1"/>
</dbReference>
<dbReference type="AlphaFoldDB" id="A0A552UGG5"/>
<evidence type="ECO:0000259" key="8">
    <source>
        <dbReference type="PROSITE" id="PS51449"/>
    </source>
</evidence>
<protein>
    <submittedName>
        <fullName evidence="10">MiaB/RimO family radical SAM methylthiotransferase</fullName>
        <ecNumber evidence="10">2.8.4.-</ecNumber>
    </submittedName>
</protein>
<dbReference type="GO" id="GO:0035598">
    <property type="term" value="F:tRNA (N(6)-L-threonylcarbamoyladenosine(37)-C(2))-methylthiotransferase activity"/>
    <property type="evidence" value="ECO:0007669"/>
    <property type="project" value="TreeGrafter"/>
</dbReference>
<feature type="domain" description="MTTase N-terminal" evidence="8">
    <location>
        <begin position="1"/>
        <end position="100"/>
    </location>
</feature>
<evidence type="ECO:0000313" key="11">
    <source>
        <dbReference type="Proteomes" id="UP000317894"/>
    </source>
</evidence>
<dbReference type="SUPFAM" id="SSF102114">
    <property type="entry name" value="Radical SAM enzymes"/>
    <property type="match status" value="1"/>
</dbReference>
<dbReference type="PROSITE" id="PS01278">
    <property type="entry name" value="MTTASE_RADICAL"/>
    <property type="match status" value="1"/>
</dbReference>
<dbReference type="InterPro" id="IPR038135">
    <property type="entry name" value="Methylthiotransferase_N_sf"/>
</dbReference>
<evidence type="ECO:0000256" key="4">
    <source>
        <dbReference type="ARBA" id="ARBA00022691"/>
    </source>
</evidence>
<gene>
    <name evidence="10" type="ORF">FMM06_03660</name>
</gene>
<dbReference type="GO" id="GO:0046872">
    <property type="term" value="F:metal ion binding"/>
    <property type="evidence" value="ECO:0007669"/>
    <property type="project" value="UniProtKB-KW"/>
</dbReference>
<evidence type="ECO:0000259" key="9">
    <source>
        <dbReference type="PROSITE" id="PS51918"/>
    </source>
</evidence>
<sequence length="410" mass="43329">MTQVLSFGCRLNIAESAVLGGLVDDPDLVIVNSCAVTAEAVRTGAQAARRAARGGSRVVVTGCAAEVEAGAFAGFATVGRRGKFEASSYRAPLPVREGLRVGSNPQLQMSSLSTLPTPGPSRTGRGADAPIHTRAFVPVQNGCDHACTFCIIARARGPSTSEAPDTVVARIAALHEAGCNEVVLTGVDLTSYAHAGTTLGQLVRRILAETALPRLRLSSIDSIEADPLLLDLIASEPRIMPQLHLSLQAGDDLILKRMRRRHGRDHAIRFCASLRARRPEIAFAADLITGFPTETEAMFEQTAALVDECGLTQLHVFPYSPRPGTPAARMPQVPPATTRDRAARLRALGELRTATALAAQCGRPQRVLVERSGTRGRTEGFHPARVPPAAPGSIVTVTGVRVADGVLECA</sequence>
<reference evidence="10 11" key="1">
    <citation type="submission" date="2019-07" db="EMBL/GenBank/DDBJ databases">
        <title>Novel species isolated from glacier.</title>
        <authorList>
            <person name="Liu Q."/>
            <person name="Xin Y.-H."/>
        </authorList>
    </citation>
    <scope>NUCLEOTIDE SEQUENCE [LARGE SCALE GENOMIC DNA]</scope>
    <source>
        <strain evidence="10 11">LB1R16</strain>
    </source>
</reference>
<keyword evidence="3 10" id="KW-0808">Transferase</keyword>
<keyword evidence="6" id="KW-0408">Iron</keyword>
<dbReference type="InterPro" id="IPR020612">
    <property type="entry name" value="Methylthiotransferase_CS"/>
</dbReference>
<dbReference type="RefSeq" id="WP_143554836.1">
    <property type="nucleotide sequence ID" value="NZ_VJWA01000001.1"/>
</dbReference>
<name>A0A552UGG5_9SPHN</name>
<dbReference type="EC" id="2.8.4.-" evidence="10"/>
<comment type="cofactor">
    <cofactor evidence="1">
        <name>[4Fe-4S] cluster</name>
        <dbReference type="ChEBI" id="CHEBI:49883"/>
    </cofactor>
</comment>
<dbReference type="OrthoDB" id="9805215at2"/>
<dbReference type="PROSITE" id="PS51918">
    <property type="entry name" value="RADICAL_SAM"/>
    <property type="match status" value="1"/>
</dbReference>
<comment type="caution">
    <text evidence="10">The sequence shown here is derived from an EMBL/GenBank/DDBJ whole genome shotgun (WGS) entry which is preliminary data.</text>
</comment>
<dbReference type="InterPro" id="IPR005839">
    <property type="entry name" value="Methylthiotransferase"/>
</dbReference>